<name>A0A1D6PT21_MAIZE</name>
<feature type="compositionally biased region" description="Low complexity" evidence="1">
    <location>
        <begin position="48"/>
        <end position="68"/>
    </location>
</feature>
<gene>
    <name evidence="2" type="ORF">ZEAMMB73_Zm00001d049192</name>
</gene>
<sequence length="180" mass="18633">MKGGLATAASPVERGCRGGRMANEKVETIGGGFETRDWRRGRHGEGAAGAAARWSSPVAGRSSSGAVRSRSRGLRWYGEAQTSDGAASQEEQLQGGLEARAQKMVARIRAAGRRAQSGGGIPSDSGADPKRYGSGGTDPGSSGQATCRMEDRNVMAACGPCTQGEVTRAHSVQEQVRGQV</sequence>
<organism evidence="2">
    <name type="scientific">Zea mays</name>
    <name type="common">Maize</name>
    <dbReference type="NCBI Taxonomy" id="4577"/>
    <lineage>
        <taxon>Eukaryota</taxon>
        <taxon>Viridiplantae</taxon>
        <taxon>Streptophyta</taxon>
        <taxon>Embryophyta</taxon>
        <taxon>Tracheophyta</taxon>
        <taxon>Spermatophyta</taxon>
        <taxon>Magnoliopsida</taxon>
        <taxon>Liliopsida</taxon>
        <taxon>Poales</taxon>
        <taxon>Poaceae</taxon>
        <taxon>PACMAD clade</taxon>
        <taxon>Panicoideae</taxon>
        <taxon>Andropogonodae</taxon>
        <taxon>Andropogoneae</taxon>
        <taxon>Tripsacinae</taxon>
        <taxon>Zea</taxon>
    </lineage>
</organism>
<feature type="region of interest" description="Disordered" evidence="1">
    <location>
        <begin position="109"/>
        <end position="147"/>
    </location>
</feature>
<feature type="region of interest" description="Disordered" evidence="1">
    <location>
        <begin position="35"/>
        <end position="73"/>
    </location>
</feature>
<accession>A0A1D6PT21</accession>
<protein>
    <submittedName>
        <fullName evidence="2">Chaperone protein dnaJ-related</fullName>
    </submittedName>
</protein>
<dbReference type="AlphaFoldDB" id="A0A1D6PT21"/>
<dbReference type="EMBL" id="CM000780">
    <property type="protein sequence ID" value="AQK49816.1"/>
    <property type="molecule type" value="Genomic_DNA"/>
</dbReference>
<evidence type="ECO:0000313" key="2">
    <source>
        <dbReference type="EMBL" id="AQK49816.1"/>
    </source>
</evidence>
<reference evidence="2" key="1">
    <citation type="submission" date="2015-12" db="EMBL/GenBank/DDBJ databases">
        <title>Update maize B73 reference genome by single molecule sequencing technologies.</title>
        <authorList>
            <consortium name="Maize Genome Sequencing Project"/>
            <person name="Ware D."/>
        </authorList>
    </citation>
    <scope>NUCLEOTIDE SEQUENCE</scope>
    <source>
        <tissue evidence="2">Seedling</tissue>
    </source>
</reference>
<proteinExistence type="predicted"/>
<feature type="region of interest" description="Disordered" evidence="1">
    <location>
        <begin position="1"/>
        <end position="22"/>
    </location>
</feature>
<evidence type="ECO:0000256" key="1">
    <source>
        <dbReference type="SAM" id="MobiDB-lite"/>
    </source>
</evidence>